<dbReference type="AlphaFoldDB" id="A0A9X9X5J6"/>
<dbReference type="InterPro" id="IPR006176">
    <property type="entry name" value="3-OHacyl-CoA_DH_NAD-bd"/>
</dbReference>
<feature type="domain" description="3-hydroxyacyl-CoA dehydrogenase NAD binding" evidence="4">
    <location>
        <begin position="4"/>
        <end position="182"/>
    </location>
</feature>
<reference evidence="5" key="2">
    <citation type="journal article" date="2021" name="Syst. Appl. Microbiol.">
        <title>Roseomonas hellenica sp. nov., isolated from roots of wild-growing Alkanna tinctoria.</title>
        <authorList>
            <person name="Rat A."/>
            <person name="Naranjo H.D."/>
            <person name="Lebbe L."/>
            <person name="Cnockaert M."/>
            <person name="Krigas N."/>
            <person name="Grigoriadou K."/>
            <person name="Maloupa E."/>
            <person name="Willems A."/>
        </authorList>
    </citation>
    <scope>NUCLEOTIDE SEQUENCE</scope>
    <source>
        <strain evidence="5">LMG 31228</strain>
    </source>
</reference>
<dbReference type="Proteomes" id="UP001138709">
    <property type="component" value="Unassembled WGS sequence"/>
</dbReference>
<dbReference type="RefSeq" id="WP_211844336.1">
    <property type="nucleotide sequence ID" value="NZ_JAAEDL010000001.1"/>
</dbReference>
<dbReference type="GO" id="GO:0006631">
    <property type="term" value="P:fatty acid metabolic process"/>
    <property type="evidence" value="ECO:0007669"/>
    <property type="project" value="InterPro"/>
</dbReference>
<dbReference type="PANTHER" id="PTHR48075">
    <property type="entry name" value="3-HYDROXYACYL-COA DEHYDROGENASE FAMILY PROTEIN"/>
    <property type="match status" value="1"/>
</dbReference>
<dbReference type="PANTHER" id="PTHR48075:SF1">
    <property type="entry name" value="LAMBDA-CRYSTALLIN HOMOLOG"/>
    <property type="match status" value="1"/>
</dbReference>
<gene>
    <name evidence="5" type="ORF">GXW74_00645</name>
</gene>
<dbReference type="GO" id="GO:0050104">
    <property type="term" value="F:L-gulonate 3-dehydrogenase activity"/>
    <property type="evidence" value="ECO:0007669"/>
    <property type="project" value="TreeGrafter"/>
</dbReference>
<dbReference type="Pfam" id="PF00725">
    <property type="entry name" value="3HCDH"/>
    <property type="match status" value="1"/>
</dbReference>
<dbReference type="Gene3D" id="3.40.50.720">
    <property type="entry name" value="NAD(P)-binding Rossmann-like Domain"/>
    <property type="match status" value="1"/>
</dbReference>
<dbReference type="Gene3D" id="1.10.1040.10">
    <property type="entry name" value="N-(1-d-carboxylethyl)-l-norvaline Dehydrogenase, domain 2"/>
    <property type="match status" value="1"/>
</dbReference>
<dbReference type="InterPro" id="IPR008927">
    <property type="entry name" value="6-PGluconate_DH-like_C_sf"/>
</dbReference>
<dbReference type="InterPro" id="IPR036291">
    <property type="entry name" value="NAD(P)-bd_dom_sf"/>
</dbReference>
<comment type="similarity">
    <text evidence="1">Belongs to the 3-hydroxyacyl-CoA dehydrogenase family.</text>
</comment>
<organism evidence="5 6">
    <name type="scientific">Neoroseomonas eburnea</name>
    <dbReference type="NCBI Taxonomy" id="1346889"/>
    <lineage>
        <taxon>Bacteria</taxon>
        <taxon>Pseudomonadati</taxon>
        <taxon>Pseudomonadota</taxon>
        <taxon>Alphaproteobacteria</taxon>
        <taxon>Acetobacterales</taxon>
        <taxon>Acetobacteraceae</taxon>
        <taxon>Neoroseomonas</taxon>
    </lineage>
</organism>
<sequence>MERIAVVGAGLIGSAWAMVFARAGHPVRIWDPAHGASDAAMGVVRARLADLHAVGLIVEAPEAVAARVAVAATLEDCLAGAEHVQENGPERVEVKRETFAKLDALCGREVVLASSTSGIPASAFTEGLAGRARCLVAHPVNPPYLVPLVELVGAPWTDAAVVARTRALMAKVGQVPVTAMKETRGFVLNRLQAALVAEAFRLVRDGVMSVEDVDACVKEGLGLRWSFMGPFETIDLNAPGGVADYAARFGPLMGGITEEQAPFLYDAETVGRVDAARRGLLARDAIAERSAWRDRRLMALAAHKRNQAG</sequence>
<name>A0A9X9X5J6_9PROT</name>
<evidence type="ECO:0000259" key="3">
    <source>
        <dbReference type="Pfam" id="PF00725"/>
    </source>
</evidence>
<dbReference type="SUPFAM" id="SSF51735">
    <property type="entry name" value="NAD(P)-binding Rossmann-fold domains"/>
    <property type="match status" value="1"/>
</dbReference>
<dbReference type="InterPro" id="IPR006108">
    <property type="entry name" value="3HC_DH_C"/>
</dbReference>
<keyword evidence="2 5" id="KW-0560">Oxidoreductase</keyword>
<dbReference type="GO" id="GO:0070403">
    <property type="term" value="F:NAD+ binding"/>
    <property type="evidence" value="ECO:0007669"/>
    <property type="project" value="InterPro"/>
</dbReference>
<dbReference type="InterPro" id="IPR006180">
    <property type="entry name" value="3-OHacyl-CoA_DH_CS"/>
</dbReference>
<accession>A0A9X9X5J6</accession>
<evidence type="ECO:0000313" key="6">
    <source>
        <dbReference type="Proteomes" id="UP001138709"/>
    </source>
</evidence>
<evidence type="ECO:0000313" key="5">
    <source>
        <dbReference type="EMBL" id="MBR0678982.1"/>
    </source>
</evidence>
<dbReference type="EMBL" id="JAAEDL010000001">
    <property type="protein sequence ID" value="MBR0678982.1"/>
    <property type="molecule type" value="Genomic_DNA"/>
</dbReference>
<dbReference type="NCBIfam" id="NF004783">
    <property type="entry name" value="PRK06129.1"/>
    <property type="match status" value="1"/>
</dbReference>
<reference evidence="5" key="1">
    <citation type="submission" date="2020-01" db="EMBL/GenBank/DDBJ databases">
        <authorList>
            <person name="Rat A."/>
        </authorList>
    </citation>
    <scope>NUCLEOTIDE SEQUENCE</scope>
    <source>
        <strain evidence="5">LMG 31228</strain>
    </source>
</reference>
<dbReference type="GO" id="GO:0003857">
    <property type="term" value="F:(3S)-3-hydroxyacyl-CoA dehydrogenase (NAD+) activity"/>
    <property type="evidence" value="ECO:0007669"/>
    <property type="project" value="UniProtKB-EC"/>
</dbReference>
<comment type="caution">
    <text evidence="5">The sequence shown here is derived from an EMBL/GenBank/DDBJ whole genome shotgun (WGS) entry which is preliminary data.</text>
</comment>
<evidence type="ECO:0000256" key="1">
    <source>
        <dbReference type="ARBA" id="ARBA00009463"/>
    </source>
</evidence>
<dbReference type="Pfam" id="PF02737">
    <property type="entry name" value="3HCDH_N"/>
    <property type="match status" value="1"/>
</dbReference>
<dbReference type="SUPFAM" id="SSF48179">
    <property type="entry name" value="6-phosphogluconate dehydrogenase C-terminal domain-like"/>
    <property type="match status" value="1"/>
</dbReference>
<protein>
    <submittedName>
        <fullName evidence="5">3-hydroxyacyl-CoA dehydrogenase</fullName>
        <ecNumber evidence="5">1.1.1.35</ecNumber>
    </submittedName>
</protein>
<feature type="domain" description="3-hydroxyacyl-CoA dehydrogenase C-terminal" evidence="3">
    <location>
        <begin position="185"/>
        <end position="249"/>
    </location>
</feature>
<proteinExistence type="inferred from homology"/>
<keyword evidence="6" id="KW-1185">Reference proteome</keyword>
<evidence type="ECO:0000259" key="4">
    <source>
        <dbReference type="Pfam" id="PF02737"/>
    </source>
</evidence>
<evidence type="ECO:0000256" key="2">
    <source>
        <dbReference type="ARBA" id="ARBA00023002"/>
    </source>
</evidence>
<dbReference type="InterPro" id="IPR013328">
    <property type="entry name" value="6PGD_dom2"/>
</dbReference>
<dbReference type="EC" id="1.1.1.35" evidence="5"/>
<dbReference type="PROSITE" id="PS00067">
    <property type="entry name" value="3HCDH"/>
    <property type="match status" value="1"/>
</dbReference>